<dbReference type="GO" id="GO:0051287">
    <property type="term" value="F:NAD binding"/>
    <property type="evidence" value="ECO:0007669"/>
    <property type="project" value="InterPro"/>
</dbReference>
<dbReference type="RefSeq" id="WP_184481878.1">
    <property type="nucleotide sequence ID" value="NZ_JACIJE010000002.1"/>
</dbReference>
<accession>A0A840Y2J0</accession>
<dbReference type="SUPFAM" id="SSF48179">
    <property type="entry name" value="6-phosphogluconate dehydrogenase C-terminal domain-like"/>
    <property type="match status" value="1"/>
</dbReference>
<feature type="domain" description="Glycerol-3-phosphate dehydrogenase NAD-dependent N-terminal" evidence="2">
    <location>
        <begin position="3"/>
        <end position="98"/>
    </location>
</feature>
<dbReference type="Proteomes" id="UP000562254">
    <property type="component" value="Unassembled WGS sequence"/>
</dbReference>
<dbReference type="PANTHER" id="PTHR38015:SF1">
    <property type="entry name" value="OPINE DEHYDROGENASE DOMAIN-CONTAINING PROTEIN"/>
    <property type="match status" value="1"/>
</dbReference>
<protein>
    <submittedName>
        <fullName evidence="4">Opine dehydrogenase</fullName>
        <ecNumber evidence="4">1.5.1.28</ecNumber>
    </submittedName>
</protein>
<dbReference type="Gene3D" id="1.10.1040.10">
    <property type="entry name" value="N-(1-d-carboxylethyl)-l-norvaline Dehydrogenase, domain 2"/>
    <property type="match status" value="1"/>
</dbReference>
<proteinExistence type="predicted"/>
<feature type="domain" description="Opine dehydrogenase" evidence="3">
    <location>
        <begin position="181"/>
        <end position="322"/>
    </location>
</feature>
<dbReference type="PANTHER" id="PTHR38015">
    <property type="entry name" value="BLR6086 PROTEIN"/>
    <property type="match status" value="1"/>
</dbReference>
<dbReference type="InterPro" id="IPR011128">
    <property type="entry name" value="G3P_DH_NAD-dep_N"/>
</dbReference>
<dbReference type="Gene3D" id="3.40.50.720">
    <property type="entry name" value="NAD(P)-binding Rossmann-like Domain"/>
    <property type="match status" value="1"/>
</dbReference>
<keyword evidence="5" id="KW-1185">Reference proteome</keyword>
<comment type="caution">
    <text evidence="4">The sequence shown here is derived from an EMBL/GenBank/DDBJ whole genome shotgun (WGS) entry which is preliminary data.</text>
</comment>
<evidence type="ECO:0000313" key="5">
    <source>
        <dbReference type="Proteomes" id="UP000562254"/>
    </source>
</evidence>
<dbReference type="EMBL" id="JACIJE010000002">
    <property type="protein sequence ID" value="MBB5688862.1"/>
    <property type="molecule type" value="Genomic_DNA"/>
</dbReference>
<dbReference type="GO" id="GO:0047129">
    <property type="term" value="F:opine dehydrogenase activity"/>
    <property type="evidence" value="ECO:0007669"/>
    <property type="project" value="UniProtKB-EC"/>
</dbReference>
<dbReference type="Pfam" id="PF02317">
    <property type="entry name" value="Octopine_DH"/>
    <property type="match status" value="1"/>
</dbReference>
<dbReference type="GO" id="GO:0046168">
    <property type="term" value="P:glycerol-3-phosphate catabolic process"/>
    <property type="evidence" value="ECO:0007669"/>
    <property type="project" value="InterPro"/>
</dbReference>
<name>A0A840Y2J0_9PROT</name>
<dbReference type="InterPro" id="IPR051729">
    <property type="entry name" value="Opine/Lysopine_DH"/>
</dbReference>
<evidence type="ECO:0000259" key="2">
    <source>
        <dbReference type="Pfam" id="PF01210"/>
    </source>
</evidence>
<dbReference type="AlphaFoldDB" id="A0A840Y2J0"/>
<dbReference type="EC" id="1.5.1.28" evidence="4"/>
<evidence type="ECO:0000313" key="4">
    <source>
        <dbReference type="EMBL" id="MBB5688862.1"/>
    </source>
</evidence>
<reference evidence="4 5" key="1">
    <citation type="submission" date="2020-08" db="EMBL/GenBank/DDBJ databases">
        <title>Genomic Encyclopedia of Type Strains, Phase IV (KMG-IV): sequencing the most valuable type-strain genomes for metagenomic binning, comparative biology and taxonomic classification.</title>
        <authorList>
            <person name="Goeker M."/>
        </authorList>
    </citation>
    <scope>NUCLEOTIDE SEQUENCE [LARGE SCALE GENOMIC DNA]</scope>
    <source>
        <strain evidence="4 5">DSM 25895</strain>
    </source>
</reference>
<sequence>MRVAILGAGAVGPICAVLAARRGHEAVLFSPSGAGTRGIGGRLRAEGLIAAEVPVAVAATLAEAFAGADAALLAVPAHAHAALLPRIAAALPDSLPLVLTPALSLAPLVLDGLRADLGGAPGRAPLGAMATTPAGGRRIGPDAVRVTLVRSEVPIAALPAAAAAEMGALVQELFGTLCPAATNVLEVALGNANPITHGALALANLTRMERAEAWNQYEMMTPAVCRLMEALDAERAALAAAWGVRVDGVAAYLHRANGVPLAPLAEMTAAIAASAGAVMGPTAVATRYLTEDIPFGLSAWLRLAAAKGVAMPVTAAVVTALAALTGLDLAANPLLDGLDPAALGGALDGGVGRG</sequence>
<dbReference type="GO" id="GO:0016616">
    <property type="term" value="F:oxidoreductase activity, acting on the CH-OH group of donors, NAD or NADP as acceptor"/>
    <property type="evidence" value="ECO:0007669"/>
    <property type="project" value="InterPro"/>
</dbReference>
<dbReference type="InterPro" id="IPR036291">
    <property type="entry name" value="NAD(P)-bd_dom_sf"/>
</dbReference>
<evidence type="ECO:0000259" key="3">
    <source>
        <dbReference type="Pfam" id="PF02317"/>
    </source>
</evidence>
<dbReference type="InterPro" id="IPR013328">
    <property type="entry name" value="6PGD_dom2"/>
</dbReference>
<keyword evidence="1 4" id="KW-0560">Oxidoreductase</keyword>
<dbReference type="InterPro" id="IPR003421">
    <property type="entry name" value="Opine_DH"/>
</dbReference>
<dbReference type="Pfam" id="PF01210">
    <property type="entry name" value="NAD_Gly3P_dh_N"/>
    <property type="match status" value="1"/>
</dbReference>
<evidence type="ECO:0000256" key="1">
    <source>
        <dbReference type="ARBA" id="ARBA00023002"/>
    </source>
</evidence>
<gene>
    <name evidence="4" type="ORF">FHS88_000978</name>
</gene>
<organism evidence="4 5">
    <name type="scientific">Neoroseomonas alkaliterrae</name>
    <dbReference type="NCBI Taxonomy" id="1452450"/>
    <lineage>
        <taxon>Bacteria</taxon>
        <taxon>Pseudomonadati</taxon>
        <taxon>Pseudomonadota</taxon>
        <taxon>Alphaproteobacteria</taxon>
        <taxon>Acetobacterales</taxon>
        <taxon>Acetobacteraceae</taxon>
        <taxon>Neoroseomonas</taxon>
    </lineage>
</organism>
<dbReference type="InterPro" id="IPR008927">
    <property type="entry name" value="6-PGluconate_DH-like_C_sf"/>
</dbReference>
<dbReference type="SUPFAM" id="SSF51735">
    <property type="entry name" value="NAD(P)-binding Rossmann-fold domains"/>
    <property type="match status" value="1"/>
</dbReference>